<protein>
    <submittedName>
        <fullName evidence="1">Uncharacterized protein</fullName>
    </submittedName>
</protein>
<dbReference type="AlphaFoldDB" id="A0A3E2NCC5"/>
<dbReference type="RefSeq" id="WP_117417378.1">
    <property type="nucleotide sequence ID" value="NZ_QOHO01000034.1"/>
</dbReference>
<organism evidence="1 2">
    <name type="scientific">Lacrimispora amygdalina</name>
    <dbReference type="NCBI Taxonomy" id="253257"/>
    <lineage>
        <taxon>Bacteria</taxon>
        <taxon>Bacillati</taxon>
        <taxon>Bacillota</taxon>
        <taxon>Clostridia</taxon>
        <taxon>Lachnospirales</taxon>
        <taxon>Lachnospiraceae</taxon>
        <taxon>Lacrimispora</taxon>
    </lineage>
</organism>
<proteinExistence type="predicted"/>
<evidence type="ECO:0000313" key="1">
    <source>
        <dbReference type="EMBL" id="RFZ78540.1"/>
    </source>
</evidence>
<dbReference type="EMBL" id="QOHO01000034">
    <property type="protein sequence ID" value="RFZ78540.1"/>
    <property type="molecule type" value="Genomic_DNA"/>
</dbReference>
<reference evidence="1 2" key="1">
    <citation type="submission" date="2018-07" db="EMBL/GenBank/DDBJ databases">
        <title>New species, Clostridium PI-S10-A1B.</title>
        <authorList>
            <person name="Krishna G."/>
            <person name="Summeta K."/>
            <person name="Shikha S."/>
            <person name="Prabhu P.B."/>
            <person name="Suresh K."/>
        </authorList>
    </citation>
    <scope>NUCLEOTIDE SEQUENCE [LARGE SCALE GENOMIC DNA]</scope>
    <source>
        <strain evidence="1 2">PI-S10-A1B</strain>
    </source>
</reference>
<dbReference type="Proteomes" id="UP000260680">
    <property type="component" value="Unassembled WGS sequence"/>
</dbReference>
<name>A0A3E2NCC5_9FIRM</name>
<gene>
    <name evidence="1" type="ORF">DS742_12760</name>
</gene>
<sequence length="487" mass="56475">METKYLENDIKLIAQEIHSYTTALLHSTKNLSYDSLQKLSDCYFSLDSLSVHSNLPAHEKVILLRDCHKISDTIWFGSNLFYFSSFYYAYRTIKDSDEPEIQKHFQKMNLDITAMRLNVVNKLNAKEDFDSSEDNCFFNRVERCNWAFQFIINNSKEELYAPALYCMCNLLQTLFLCTANVQSQYYQSSITSIQQIIQTLLSFFSKDEACNIINNNMSLSYFIFDQVEHYNTISTEKIDFQVCDINISSITRPTSLLRSLITISAYDTVQFQSLFEEVYPKLIDNFSNWSSISDKALLLQILSIYSKNLNFKPDFELDIYEIMNTINIDDILDQVFYLDKINIDIVTDNHLQSLQSLKDNTLRKSVGNCMHGIRPEIIARESSKPHGSFEISDMEVPINYKGHQIHLCLPFKTGVEISEKTVPVNVAYQIVRPFTEFNQCVVVFVTAKKCSENLMNQIKKLKDKMHWPIAIIEERALAALLLMNNEL</sequence>
<dbReference type="OrthoDB" id="3035764at2"/>
<accession>A0A3E2NCC5</accession>
<comment type="caution">
    <text evidence="1">The sequence shown here is derived from an EMBL/GenBank/DDBJ whole genome shotgun (WGS) entry which is preliminary data.</text>
</comment>
<evidence type="ECO:0000313" key="2">
    <source>
        <dbReference type="Proteomes" id="UP000260680"/>
    </source>
</evidence>